<evidence type="ECO:0000313" key="2">
    <source>
        <dbReference type="EMBL" id="SCW03239.1"/>
    </source>
</evidence>
<feature type="transmembrane region" description="Helical" evidence="1">
    <location>
        <begin position="97"/>
        <end position="122"/>
    </location>
</feature>
<proteinExistence type="predicted"/>
<keyword evidence="1" id="KW-0812">Transmembrane</keyword>
<dbReference type="InterPro" id="IPR024297">
    <property type="entry name" value="Pho86"/>
</dbReference>
<dbReference type="Pfam" id="PF11124">
    <property type="entry name" value="Pho86"/>
    <property type="match status" value="1"/>
</dbReference>
<name>A0A1G4MH46_LACFM</name>
<sequence length="298" mass="33385">MAKPTKGKVLDPSLTEPINNDAPPTIYGSSLTPELANAALNLSVDFVKQQQSLANKYILWHPYTLSLVFISLAVYLGPNVTLPQGTHSVFDFLFQLAIMNGTQIATSIMVVGISTSVVFTFLTRFTEDLFKKKSRQIVDTNGVNVFNVDLTKLAKREIKQKSDTNNTQIIVYRETPIALASIVENTVLSSKDSLVMGISSIGCRRVYVQSGIIEDLIDWALIRTKNIQQSGSYKADNSMKVLIDVYSFDKYMKETLKKKGFSLLSTYDLEDSKLLSKIYGVKRELWGVQFHFEGKKDK</sequence>
<reference evidence="2 3" key="1">
    <citation type="submission" date="2016-03" db="EMBL/GenBank/DDBJ databases">
        <authorList>
            <person name="Devillers H."/>
        </authorList>
    </citation>
    <scope>NUCLEOTIDE SEQUENCE [LARGE SCALE GENOMIC DNA]</scope>
    <source>
        <strain evidence="2">CBS 6772</strain>
    </source>
</reference>
<accession>A0A1G4MH46</accession>
<keyword evidence="1" id="KW-1133">Transmembrane helix</keyword>
<feature type="transmembrane region" description="Helical" evidence="1">
    <location>
        <begin position="57"/>
        <end position="77"/>
    </location>
</feature>
<dbReference type="STRING" id="4955.A0A1G4MH46"/>
<dbReference type="OrthoDB" id="4082764at2759"/>
<protein>
    <submittedName>
        <fullName evidence="2">LAFE_0G06062g1_1</fullName>
    </submittedName>
</protein>
<dbReference type="EMBL" id="LT598486">
    <property type="protein sequence ID" value="SCW03239.1"/>
    <property type="molecule type" value="Genomic_DNA"/>
</dbReference>
<gene>
    <name evidence="2" type="ORF">LAFE_0G06062G</name>
</gene>
<dbReference type="Proteomes" id="UP000190831">
    <property type="component" value="Chromosome G"/>
</dbReference>
<organism evidence="2 3">
    <name type="scientific">Lachancea fermentati</name>
    <name type="common">Zygosaccharomyces fermentati</name>
    <dbReference type="NCBI Taxonomy" id="4955"/>
    <lineage>
        <taxon>Eukaryota</taxon>
        <taxon>Fungi</taxon>
        <taxon>Dikarya</taxon>
        <taxon>Ascomycota</taxon>
        <taxon>Saccharomycotina</taxon>
        <taxon>Saccharomycetes</taxon>
        <taxon>Saccharomycetales</taxon>
        <taxon>Saccharomycetaceae</taxon>
        <taxon>Lachancea</taxon>
    </lineage>
</organism>
<evidence type="ECO:0000313" key="3">
    <source>
        <dbReference type="Proteomes" id="UP000190831"/>
    </source>
</evidence>
<dbReference type="OMA" id="ELWGVQF"/>
<keyword evidence="1" id="KW-0472">Membrane</keyword>
<evidence type="ECO:0000256" key="1">
    <source>
        <dbReference type="SAM" id="Phobius"/>
    </source>
</evidence>
<dbReference type="AlphaFoldDB" id="A0A1G4MH46"/>
<keyword evidence="3" id="KW-1185">Reference proteome</keyword>